<dbReference type="Proteomes" id="UP000197424">
    <property type="component" value="Chromosome"/>
</dbReference>
<evidence type="ECO:0000313" key="1">
    <source>
        <dbReference type="EMBL" id="ASJ22988.1"/>
    </source>
</evidence>
<sequence length="248" mass="26670">MPGFAPAQITAEDLALARAYLDACGIAAESATSLLDGLPARLGRRYPDNWLRHHLRTALLAELRHLGRRYGQPAEPLEPDCVLDIDAAGLRALRVLPPALRDAWFASSGFALAPDAAARALGCLPRTALRRQQQARQLITELLSQRDLPAAAGLDALPSRLVTAPPPGRPLPAAPTTLPARSRALYLDWRISLRRTGWSTLLAVCLLGSGTLAWRQWQAPPDVNGALDLRLLAGELAPAAYLDKDSAP</sequence>
<accession>A0A248LDX7</accession>
<dbReference type="RefSeq" id="WP_088859855.1">
    <property type="nucleotide sequence ID" value="NZ_CP022115.1"/>
</dbReference>
<evidence type="ECO:0000313" key="2">
    <source>
        <dbReference type="Proteomes" id="UP000197424"/>
    </source>
</evidence>
<proteinExistence type="predicted"/>
<reference evidence="2" key="1">
    <citation type="submission" date="2017-06" db="EMBL/GenBank/DDBJ databases">
        <title>Whole genome sequence of Laribacter hongkongensis LHGZ1.</title>
        <authorList>
            <person name="Chen D."/>
            <person name="Wu H."/>
            <person name="Chen J."/>
        </authorList>
    </citation>
    <scope>NUCLEOTIDE SEQUENCE [LARGE SCALE GENOMIC DNA]</scope>
    <source>
        <strain evidence="2">LHGZ1</strain>
    </source>
</reference>
<gene>
    <name evidence="1" type="ORF">LHGZ1_0157</name>
</gene>
<dbReference type="AlphaFoldDB" id="A0A248LDX7"/>
<name>A0A248LDX7_9NEIS</name>
<protein>
    <submittedName>
        <fullName evidence="1">Uncharacterized protein</fullName>
    </submittedName>
</protein>
<organism evidence="1 2">
    <name type="scientific">Laribacter hongkongensis</name>
    <dbReference type="NCBI Taxonomy" id="168471"/>
    <lineage>
        <taxon>Bacteria</taxon>
        <taxon>Pseudomonadati</taxon>
        <taxon>Pseudomonadota</taxon>
        <taxon>Betaproteobacteria</taxon>
        <taxon>Neisseriales</taxon>
        <taxon>Aquaspirillaceae</taxon>
        <taxon>Laribacter</taxon>
    </lineage>
</organism>
<dbReference type="EMBL" id="CP022115">
    <property type="protein sequence ID" value="ASJ22988.1"/>
    <property type="molecule type" value="Genomic_DNA"/>
</dbReference>